<evidence type="ECO:0000313" key="1">
    <source>
        <dbReference type="EMBL" id="KAI8546028.1"/>
    </source>
</evidence>
<sequence length="1447" mass="164084">MVIGEIFLAAFIQVLFEKLASGDLWNFARRERIDTLLTKWRRMLVQIGSVLADAEEKQMTDQGGIKLWLEDLEDLAYDLDDVLDEFVTEALRRKVMEEPQASTSKVRALVPSCCMSFKPSTIVSDSRMRSQIDDITARLQALFESKTGLGLQNVVVGPSAKTSQRPQTSSLIHEPRLHGRDEDKKAILELLQCGQSSNEKVGIVPIVGMGGVGKTTLAQDVYNDEMVEKHFEMKAWVCVSEVFDIVGVTKTILERVTSKPCHFNALDQVQNELKKAVTGKKFLIVLDDVWNEKHGDWISLKSPFNDGALGSKVIVTTRNRDVASMMARIDKFHPLKKLSEDDCWSVFAQHAFENRSIDESSDLVSIGRKIVKKCDGLPLAARTLGGLLRCKVRDDEWEEVLNSKMWEFSDKKSDILPALRLSYYHLPSHLKKCFGYCSVIPKDYEFEEKELVFWWMAEGLIQKATGQKQMEDLGSDYFRELSSRSFFQPSSRGEVSRFVMHDLINDLAQFVARRICFRMEEKLENNEGDTIITKARHSSYVRGYKDGIQKFEIFQKAKNLRSFLPFGLRGNYSNSYLTSDVPLQLLPRLRRLRVLSLRRYQICELSSSIGDLKHVRFLDLTCALIATLPESVSTLYNLQTLILRYCRNLSKLPTNMSNLINLRHLDVTGADSLREMPPKIGKLTSLLTLSNFIVRHGNGCTINELGSLTHLRGTLCISGLENVENAMDARRANLKEKQHLDVLSMKWSNISDNSRNASVDLEVLDMLRPHEKLKELTINGYHGLIFPTWVGNSLFSNMVNLKFQNCDKCNSLPPLGRLPSLTKLHIQGTKALLNVGLEFYGSGSSNPFPALEFLTFEDMAEWKDWSPFEAEEGSRAFSRLSELSIKRCPKLLGKLPNNLPCLKKLDIEDCLLLVVAWVPSLTRLIEVRNTLQFESLISLSLKDVSIPNSFNNPEGGNETAAAKNARYGHLRSLTSLIVENIQGLTCLPSWFFHALMGLQELSLYGCPELTSLWKNEVRIHHHLLTLRCLVIKDCPKLISLFEEDEDEEGLRQHEELPYMMLLEYLKIKNCEKMEKLPRGLHNLRSLQELIIGACPCIISFPKTGLPSTLRTLSIESCDALRSLPELMMLNSLEELKVGRCPSLTCLSSSRTGLPCNLKKLHISGCAKLESVLVEEGMKINCPSLESFEIWYCGSLKSLPDVTQNNVDGGCLKDLSNLGVSFCENVESIPQGWFTATNLRKLEVKWCEKLKGLPHNAYYNLTSLQSLTISSWDAATELISSHFTNLTSLWLENVDKGGNKPPSEWGLHRLSSLRELSLSGYGWASFPPVEEEEEDGMMLWLPPSLIELHIWGFPNLEKLSCKEFPSLEELQIWYCPKLTTITKLGLPPSLLELWIEDCPLLSELLIDRLPPSLLYLRIYRCPLLEERCSKKKKGQYWPLISHIPQVII</sequence>
<reference evidence="1" key="1">
    <citation type="submission" date="2022-02" db="EMBL/GenBank/DDBJ databases">
        <title>Plant Genome Project.</title>
        <authorList>
            <person name="Zhang R.-G."/>
        </authorList>
    </citation>
    <scope>NUCLEOTIDE SEQUENCE</scope>
    <source>
        <strain evidence="1">AT1</strain>
    </source>
</reference>
<accession>A0ACC0N0F4</accession>
<organism evidence="1 2">
    <name type="scientific">Rhododendron molle</name>
    <name type="common">Chinese azalea</name>
    <name type="synonym">Azalea mollis</name>
    <dbReference type="NCBI Taxonomy" id="49168"/>
    <lineage>
        <taxon>Eukaryota</taxon>
        <taxon>Viridiplantae</taxon>
        <taxon>Streptophyta</taxon>
        <taxon>Embryophyta</taxon>
        <taxon>Tracheophyta</taxon>
        <taxon>Spermatophyta</taxon>
        <taxon>Magnoliopsida</taxon>
        <taxon>eudicotyledons</taxon>
        <taxon>Gunneridae</taxon>
        <taxon>Pentapetalae</taxon>
        <taxon>asterids</taxon>
        <taxon>Ericales</taxon>
        <taxon>Ericaceae</taxon>
        <taxon>Ericoideae</taxon>
        <taxon>Rhodoreae</taxon>
        <taxon>Rhododendron</taxon>
    </lineage>
</organism>
<keyword evidence="2" id="KW-1185">Reference proteome</keyword>
<dbReference type="EMBL" id="CM046394">
    <property type="protein sequence ID" value="KAI8546028.1"/>
    <property type="molecule type" value="Genomic_DNA"/>
</dbReference>
<name>A0ACC0N0F4_RHOML</name>
<evidence type="ECO:0000313" key="2">
    <source>
        <dbReference type="Proteomes" id="UP001062846"/>
    </source>
</evidence>
<gene>
    <name evidence="1" type="ORF">RHMOL_Rhmol07G0083900</name>
</gene>
<protein>
    <submittedName>
        <fullName evidence="1">Uncharacterized protein</fullName>
    </submittedName>
</protein>
<dbReference type="Proteomes" id="UP001062846">
    <property type="component" value="Chromosome 7"/>
</dbReference>
<proteinExistence type="predicted"/>
<comment type="caution">
    <text evidence="1">The sequence shown here is derived from an EMBL/GenBank/DDBJ whole genome shotgun (WGS) entry which is preliminary data.</text>
</comment>